<dbReference type="InterPro" id="IPR007110">
    <property type="entry name" value="Ig-like_dom"/>
</dbReference>
<dbReference type="Gene3D" id="2.60.40.10">
    <property type="entry name" value="Immunoglobulins"/>
    <property type="match status" value="1"/>
</dbReference>
<dbReference type="Proteomes" id="UP000221080">
    <property type="component" value="Chromosome 6"/>
</dbReference>
<keyword evidence="1" id="KW-1133">Transmembrane helix</keyword>
<feature type="chain" id="PRO_5039908849" evidence="2">
    <location>
        <begin position="20"/>
        <end position="207"/>
    </location>
</feature>
<accession>A0A9F7R140</accession>
<feature type="domain" description="Ig-like" evidence="3">
    <location>
        <begin position="34"/>
        <end position="106"/>
    </location>
</feature>
<organism evidence="4 5">
    <name type="scientific">Ictalurus punctatus</name>
    <name type="common">Channel catfish</name>
    <name type="synonym">Silurus punctatus</name>
    <dbReference type="NCBI Taxonomy" id="7998"/>
    <lineage>
        <taxon>Eukaryota</taxon>
        <taxon>Metazoa</taxon>
        <taxon>Chordata</taxon>
        <taxon>Craniata</taxon>
        <taxon>Vertebrata</taxon>
        <taxon>Euteleostomi</taxon>
        <taxon>Actinopterygii</taxon>
        <taxon>Neopterygii</taxon>
        <taxon>Teleostei</taxon>
        <taxon>Ostariophysi</taxon>
        <taxon>Siluriformes</taxon>
        <taxon>Ictaluridae</taxon>
        <taxon>Ictalurus</taxon>
    </lineage>
</organism>
<dbReference type="OrthoDB" id="8915654at2759"/>
<dbReference type="KEGG" id="ipu:108266946"/>
<evidence type="ECO:0000256" key="2">
    <source>
        <dbReference type="SAM" id="SignalP"/>
    </source>
</evidence>
<dbReference type="InterPro" id="IPR036179">
    <property type="entry name" value="Ig-like_dom_sf"/>
</dbReference>
<name>A0A9F7R140_ICTPU</name>
<protein>
    <submittedName>
        <fullName evidence="5">Uncharacterized protein LOC108266946</fullName>
    </submittedName>
</protein>
<dbReference type="InterPro" id="IPR013783">
    <property type="entry name" value="Ig-like_fold"/>
</dbReference>
<evidence type="ECO:0000259" key="3">
    <source>
        <dbReference type="PROSITE" id="PS50835"/>
    </source>
</evidence>
<dbReference type="AlphaFoldDB" id="A0A9F7R140"/>
<reference evidence="4" key="1">
    <citation type="journal article" date="2016" name="Nat. Commun.">
        <title>The channel catfish genome sequence provides insights into the evolution of scale formation in teleosts.</title>
        <authorList>
            <person name="Liu Z."/>
            <person name="Liu S."/>
            <person name="Yao J."/>
            <person name="Bao L."/>
            <person name="Zhang J."/>
            <person name="Li Y."/>
            <person name="Jiang C."/>
            <person name="Sun L."/>
            <person name="Wang R."/>
            <person name="Zhang Y."/>
            <person name="Zhou T."/>
            <person name="Zeng Q."/>
            <person name="Fu Q."/>
            <person name="Gao S."/>
            <person name="Li N."/>
            <person name="Koren S."/>
            <person name="Jiang Y."/>
            <person name="Zimin A."/>
            <person name="Xu P."/>
            <person name="Phillippy A.M."/>
            <person name="Geng X."/>
            <person name="Song L."/>
            <person name="Sun F."/>
            <person name="Li C."/>
            <person name="Wang X."/>
            <person name="Chen A."/>
            <person name="Jin Y."/>
            <person name="Yuan Z."/>
            <person name="Yang Y."/>
            <person name="Tan S."/>
            <person name="Peatman E."/>
            <person name="Lu J."/>
            <person name="Qin Z."/>
            <person name="Dunham R."/>
            <person name="Li Z."/>
            <person name="Sonstegard T."/>
            <person name="Feng J."/>
            <person name="Danzmann R.G."/>
            <person name="Schroeder S."/>
            <person name="Scheffler B."/>
            <person name="Duke M.V."/>
            <person name="Ballard L."/>
            <person name="Kucuktas H."/>
            <person name="Kaltenboeck L."/>
            <person name="Liu H."/>
            <person name="Armbruster J."/>
            <person name="Xie Y."/>
            <person name="Kirby M.L."/>
            <person name="Tian Y."/>
            <person name="Flanagan M.E."/>
            <person name="Mu W."/>
            <person name="Waldbieser G.C."/>
        </authorList>
    </citation>
    <scope>NUCLEOTIDE SEQUENCE [LARGE SCALE GENOMIC DNA]</scope>
    <source>
        <strain evidence="4">SDA103</strain>
    </source>
</reference>
<feature type="transmembrane region" description="Helical" evidence="1">
    <location>
        <begin position="136"/>
        <end position="160"/>
    </location>
</feature>
<evidence type="ECO:0000313" key="5">
    <source>
        <dbReference type="RefSeq" id="XP_053536885.1"/>
    </source>
</evidence>
<keyword evidence="4" id="KW-1185">Reference proteome</keyword>
<keyword evidence="2" id="KW-0732">Signal</keyword>
<keyword evidence="1" id="KW-0472">Membrane</keyword>
<keyword evidence="1" id="KW-0812">Transmembrane</keyword>
<sequence length="207" mass="23365">MLCLMVIGFLLSCADCTKSYEKNILHQMNRTAFKGETVVFHCNGTLTSELKDIGWRKDRNGIFIHSSVTNQSVFNYTSSRMQVNPRNPRELQISDVQLSDKGLYLCFPLDMQWILTIEALSFDTTENEIQTSKGRLSYIVFSVITVCVSVCLFIFCAVCLHRKQENRGASDQTHTGNKLANTDSLHHSETITSCVYIMTSSNNVAID</sequence>
<feature type="signal peptide" evidence="2">
    <location>
        <begin position="1"/>
        <end position="19"/>
    </location>
</feature>
<reference evidence="5" key="2">
    <citation type="submission" date="2025-08" db="UniProtKB">
        <authorList>
            <consortium name="RefSeq"/>
        </authorList>
    </citation>
    <scope>IDENTIFICATION</scope>
    <source>
        <tissue evidence="5">Blood</tissue>
    </source>
</reference>
<gene>
    <name evidence="5" type="primary">LOC108266946</name>
</gene>
<evidence type="ECO:0000256" key="1">
    <source>
        <dbReference type="SAM" id="Phobius"/>
    </source>
</evidence>
<evidence type="ECO:0000313" key="4">
    <source>
        <dbReference type="Proteomes" id="UP000221080"/>
    </source>
</evidence>
<dbReference type="PROSITE" id="PS50835">
    <property type="entry name" value="IG_LIKE"/>
    <property type="match status" value="1"/>
</dbReference>
<dbReference type="SUPFAM" id="SSF48726">
    <property type="entry name" value="Immunoglobulin"/>
    <property type="match status" value="1"/>
</dbReference>
<dbReference type="GeneID" id="108266946"/>
<proteinExistence type="predicted"/>
<dbReference type="RefSeq" id="XP_053536885.1">
    <property type="nucleotide sequence ID" value="XM_053680910.1"/>
</dbReference>